<feature type="chain" id="PRO_5017307472" evidence="1">
    <location>
        <begin position="21"/>
        <end position="195"/>
    </location>
</feature>
<evidence type="ECO:0000256" key="1">
    <source>
        <dbReference type="SAM" id="SignalP"/>
    </source>
</evidence>
<comment type="caution">
    <text evidence="2">The sequence shown here is derived from an EMBL/GenBank/DDBJ whole genome shotgun (WGS) entry which is preliminary data.</text>
</comment>
<reference evidence="3" key="1">
    <citation type="submission" date="2018-09" db="EMBL/GenBank/DDBJ databases">
        <authorList>
            <person name="Livingstone P.G."/>
            <person name="Whitworth D.E."/>
        </authorList>
    </citation>
    <scope>NUCLEOTIDE SEQUENCE [LARGE SCALE GENOMIC DNA]</scope>
    <source>
        <strain evidence="3">CA043D</strain>
    </source>
</reference>
<dbReference type="RefSeq" id="WP_120601738.1">
    <property type="nucleotide sequence ID" value="NZ_JABFJX010000115.1"/>
</dbReference>
<gene>
    <name evidence="2" type="ORF">D7X32_07085</name>
</gene>
<sequence length="195" mass="20916">MSLKHAPALFALLLSLPGEAPRAADAKPAAPVPSTCAQAPLFQRYARSGMVESLPGNKVRLSVMADVHGEDCGTPDCYFTQVRAVFHFAEGKGCRVREVEVSTEDGGCIPEGSRVPPKREAFFPKGPADVADPALVQLTLRTRKADRALVLLPRNLFFFEDVKAGAPLHTTLPTGEAGEDACCWAASIAESHFRD</sequence>
<dbReference type="AlphaFoldDB" id="A0A3A8KFC4"/>
<evidence type="ECO:0000313" key="3">
    <source>
        <dbReference type="Proteomes" id="UP000268313"/>
    </source>
</evidence>
<dbReference type="OrthoDB" id="1189444at2"/>
<keyword evidence="3" id="KW-1185">Reference proteome</keyword>
<dbReference type="Proteomes" id="UP000268313">
    <property type="component" value="Unassembled WGS sequence"/>
</dbReference>
<feature type="signal peptide" evidence="1">
    <location>
        <begin position="1"/>
        <end position="20"/>
    </location>
</feature>
<organism evidence="2 3">
    <name type="scientific">Corallococcus carmarthensis</name>
    <dbReference type="NCBI Taxonomy" id="2316728"/>
    <lineage>
        <taxon>Bacteria</taxon>
        <taxon>Pseudomonadati</taxon>
        <taxon>Myxococcota</taxon>
        <taxon>Myxococcia</taxon>
        <taxon>Myxococcales</taxon>
        <taxon>Cystobacterineae</taxon>
        <taxon>Myxococcaceae</taxon>
        <taxon>Corallococcus</taxon>
    </lineage>
</organism>
<accession>A0A3A8KFC4</accession>
<keyword evidence="1" id="KW-0732">Signal</keyword>
<dbReference type="EMBL" id="RAWE01000015">
    <property type="protein sequence ID" value="RKH05849.1"/>
    <property type="molecule type" value="Genomic_DNA"/>
</dbReference>
<name>A0A3A8KFC4_9BACT</name>
<evidence type="ECO:0000313" key="2">
    <source>
        <dbReference type="EMBL" id="RKH05849.1"/>
    </source>
</evidence>
<protein>
    <submittedName>
        <fullName evidence="2">Uncharacterized protein</fullName>
    </submittedName>
</protein>
<proteinExistence type="predicted"/>